<dbReference type="PANTHER" id="PTHR13847">
    <property type="entry name" value="SARCOSINE DEHYDROGENASE-RELATED"/>
    <property type="match status" value="1"/>
</dbReference>
<dbReference type="Pfam" id="PF01266">
    <property type="entry name" value="DAO"/>
    <property type="match status" value="1"/>
</dbReference>
<proteinExistence type="predicted"/>
<dbReference type="Proteomes" id="UP000585507">
    <property type="component" value="Unassembled WGS sequence"/>
</dbReference>
<keyword evidence="1" id="KW-0560">Oxidoreductase</keyword>
<name>A0A7W8X6U0_9HYPH</name>
<dbReference type="PANTHER" id="PTHR13847:SF289">
    <property type="entry name" value="GLYCINE OXIDASE"/>
    <property type="match status" value="1"/>
</dbReference>
<reference evidence="3 4" key="1">
    <citation type="submission" date="2020-08" db="EMBL/GenBank/DDBJ databases">
        <title>Genomic Encyclopedia of Type Strains, Phase IV (KMG-V): Genome sequencing to study the core and pangenomes of soil and plant-associated prokaryotes.</title>
        <authorList>
            <person name="Whitman W."/>
        </authorList>
    </citation>
    <scope>NUCLEOTIDE SEQUENCE [LARGE SCALE GENOMIC DNA]</scope>
    <source>
        <strain evidence="3 4">SEMIA 4084</strain>
    </source>
</reference>
<dbReference type="Gene3D" id="3.50.50.60">
    <property type="entry name" value="FAD/NAD(P)-binding domain"/>
    <property type="match status" value="1"/>
</dbReference>
<dbReference type="InterPro" id="IPR036188">
    <property type="entry name" value="FAD/NAD-bd_sf"/>
</dbReference>
<protein>
    <submittedName>
        <fullName evidence="3">Glycine/D-amino acid oxidase-like deaminating enzyme</fullName>
    </submittedName>
</protein>
<organism evidence="3 4">
    <name type="scientific">Rhizobium giardinii</name>
    <dbReference type="NCBI Taxonomy" id="56731"/>
    <lineage>
        <taxon>Bacteria</taxon>
        <taxon>Pseudomonadati</taxon>
        <taxon>Pseudomonadota</taxon>
        <taxon>Alphaproteobacteria</taxon>
        <taxon>Hyphomicrobiales</taxon>
        <taxon>Rhizobiaceae</taxon>
        <taxon>Rhizobium/Agrobacterium group</taxon>
        <taxon>Rhizobium</taxon>
    </lineage>
</organism>
<evidence type="ECO:0000259" key="2">
    <source>
        <dbReference type="Pfam" id="PF01266"/>
    </source>
</evidence>
<dbReference type="EMBL" id="JACHBK010000002">
    <property type="protein sequence ID" value="MBB5534349.1"/>
    <property type="molecule type" value="Genomic_DNA"/>
</dbReference>
<evidence type="ECO:0000313" key="3">
    <source>
        <dbReference type="EMBL" id="MBB5534349.1"/>
    </source>
</evidence>
<dbReference type="GO" id="GO:0005737">
    <property type="term" value="C:cytoplasm"/>
    <property type="evidence" value="ECO:0007669"/>
    <property type="project" value="TreeGrafter"/>
</dbReference>
<feature type="domain" description="FAD dependent oxidoreductase" evidence="2">
    <location>
        <begin position="3"/>
        <end position="347"/>
    </location>
</feature>
<dbReference type="RefSeq" id="WP_018326840.1">
    <property type="nucleotide sequence ID" value="NZ_JACHBK010000002.1"/>
</dbReference>
<keyword evidence="4" id="KW-1185">Reference proteome</keyword>
<accession>A0A7W8X6U0</accession>
<dbReference type="InterPro" id="IPR006076">
    <property type="entry name" value="FAD-dep_OxRdtase"/>
</dbReference>
<comment type="caution">
    <text evidence="3">The sequence shown here is derived from an EMBL/GenBank/DDBJ whole genome shotgun (WGS) entry which is preliminary data.</text>
</comment>
<sequence>MTDLLIIGGGIMGLWAGVMADRAGLRTLIVERDVIGAGASGGVLGALMPHMPDRWNAKKQFQFDALVSLETEIAALEAATGLSAGYRRCGRLMPLSKPHLRTTALRHEQDAIINWRAGDRQFHWQVRDRAPVDGWLNSALSESGVVFDTLAARVAPRPFLAMLSAYLRRSKLIRIEEGRALVRIDPIGGRADFGDGSTQAFGDCVIANGVDAFSFLDGLTSGPGVSGTGVKGQAALLRADIDPTLPVVFTDGLYIVPHENGMVAVGSTSEDAFDQPFATDGQLDALLARAEDLVPRIRNAPVVERWAGVRPKAIGRDPMAGRHPDHPRIHALTGGFKISFGIAHRLATAVIGEICGETDKSLPVSFRCRAHFDLLVSDKAKAPR</sequence>
<gene>
    <name evidence="3" type="ORF">GGD55_001020</name>
</gene>
<dbReference type="SUPFAM" id="SSF51971">
    <property type="entry name" value="Nucleotide-binding domain"/>
    <property type="match status" value="1"/>
</dbReference>
<evidence type="ECO:0000313" key="4">
    <source>
        <dbReference type="Proteomes" id="UP000585507"/>
    </source>
</evidence>
<dbReference type="AlphaFoldDB" id="A0A7W8X6U0"/>
<evidence type="ECO:0000256" key="1">
    <source>
        <dbReference type="ARBA" id="ARBA00023002"/>
    </source>
</evidence>
<dbReference type="Gene3D" id="3.30.9.10">
    <property type="entry name" value="D-Amino Acid Oxidase, subunit A, domain 2"/>
    <property type="match status" value="1"/>
</dbReference>
<dbReference type="GO" id="GO:0016491">
    <property type="term" value="F:oxidoreductase activity"/>
    <property type="evidence" value="ECO:0007669"/>
    <property type="project" value="UniProtKB-KW"/>
</dbReference>